<gene>
    <name evidence="1" type="ORF">B0H67DRAFT_555934</name>
</gene>
<sequence length="122" mass="13822">MNHIADQEVLPNGGVRWILTSDERQHIATLLDVQESTIAHIKGNIMNVARMTCAKCQKRSGLDDMIHNAVGQGIHNKEFMVHVLVNGPKKSSPEHPLDCSRCSERFEKSCTWHNDEDCGSWW</sequence>
<name>A0AA40AA35_9PEZI</name>
<evidence type="ECO:0000313" key="2">
    <source>
        <dbReference type="Proteomes" id="UP001172102"/>
    </source>
</evidence>
<organism evidence="1 2">
    <name type="scientific">Lasiosphaeris hirsuta</name>
    <dbReference type="NCBI Taxonomy" id="260670"/>
    <lineage>
        <taxon>Eukaryota</taxon>
        <taxon>Fungi</taxon>
        <taxon>Dikarya</taxon>
        <taxon>Ascomycota</taxon>
        <taxon>Pezizomycotina</taxon>
        <taxon>Sordariomycetes</taxon>
        <taxon>Sordariomycetidae</taxon>
        <taxon>Sordariales</taxon>
        <taxon>Lasiosphaeriaceae</taxon>
        <taxon>Lasiosphaeris</taxon>
    </lineage>
</organism>
<evidence type="ECO:0000313" key="1">
    <source>
        <dbReference type="EMBL" id="KAK0712067.1"/>
    </source>
</evidence>
<accession>A0AA40AA35</accession>
<dbReference type="Proteomes" id="UP001172102">
    <property type="component" value="Unassembled WGS sequence"/>
</dbReference>
<comment type="caution">
    <text evidence="1">The sequence shown here is derived from an EMBL/GenBank/DDBJ whole genome shotgun (WGS) entry which is preliminary data.</text>
</comment>
<dbReference type="EMBL" id="JAUKUA010000005">
    <property type="protein sequence ID" value="KAK0712067.1"/>
    <property type="molecule type" value="Genomic_DNA"/>
</dbReference>
<proteinExistence type="predicted"/>
<keyword evidence="2" id="KW-1185">Reference proteome</keyword>
<reference evidence="1" key="1">
    <citation type="submission" date="2023-06" db="EMBL/GenBank/DDBJ databases">
        <title>Genome-scale phylogeny and comparative genomics of the fungal order Sordariales.</title>
        <authorList>
            <consortium name="Lawrence Berkeley National Laboratory"/>
            <person name="Hensen N."/>
            <person name="Bonometti L."/>
            <person name="Westerberg I."/>
            <person name="Brannstrom I.O."/>
            <person name="Guillou S."/>
            <person name="Cros-Aarteil S."/>
            <person name="Calhoun S."/>
            <person name="Haridas S."/>
            <person name="Kuo A."/>
            <person name="Mondo S."/>
            <person name="Pangilinan J."/>
            <person name="Riley R."/>
            <person name="Labutti K."/>
            <person name="Andreopoulos B."/>
            <person name="Lipzen A."/>
            <person name="Chen C."/>
            <person name="Yanf M."/>
            <person name="Daum C."/>
            <person name="Ng V."/>
            <person name="Clum A."/>
            <person name="Steindorff A."/>
            <person name="Ohm R."/>
            <person name="Martin F."/>
            <person name="Silar P."/>
            <person name="Natvig D."/>
            <person name="Lalanne C."/>
            <person name="Gautier V."/>
            <person name="Ament-Velasquez S.L."/>
            <person name="Kruys A."/>
            <person name="Hutchinson M.I."/>
            <person name="Powell A.J."/>
            <person name="Barry K."/>
            <person name="Miller A.N."/>
            <person name="Grigoriev I.V."/>
            <person name="Debuchy R."/>
            <person name="Gladieux P."/>
            <person name="Thoren M.H."/>
            <person name="Johannesson H."/>
        </authorList>
    </citation>
    <scope>NUCLEOTIDE SEQUENCE</scope>
    <source>
        <strain evidence="1">SMH4607-1</strain>
    </source>
</reference>
<dbReference type="AlphaFoldDB" id="A0AA40AA35"/>
<protein>
    <submittedName>
        <fullName evidence="1">Uncharacterized protein</fullName>
    </submittedName>
</protein>